<dbReference type="Proteomes" id="UP000007952">
    <property type="component" value="Chromosome"/>
</dbReference>
<dbReference type="EMBL" id="CP002808">
    <property type="protein sequence ID" value="AEG73574.1"/>
    <property type="molecule type" value="Genomic_DNA"/>
</dbReference>
<dbReference type="STRING" id="859194.MHF_1338"/>
<name>F6FG76_MYCHI</name>
<evidence type="ECO:0000313" key="1">
    <source>
        <dbReference type="EMBL" id="AEG73574.1"/>
    </source>
</evidence>
<proteinExistence type="predicted"/>
<dbReference type="KEGG" id="mhf:MHF_1338"/>
<protein>
    <submittedName>
        <fullName evidence="1">Uncharacterized protein</fullName>
    </submittedName>
</protein>
<organism evidence="1 2">
    <name type="scientific">Mycoplasma haemofelis (strain Ohio2)</name>
    <dbReference type="NCBI Taxonomy" id="859194"/>
    <lineage>
        <taxon>Bacteria</taxon>
        <taxon>Bacillati</taxon>
        <taxon>Mycoplasmatota</taxon>
        <taxon>Mollicutes</taxon>
        <taxon>Mycoplasmataceae</taxon>
        <taxon>Mycoplasma</taxon>
    </lineage>
</organism>
<reference key="2">
    <citation type="submission" date="2011-05" db="EMBL/GenBank/DDBJ databases">
        <title>The Genome of Mycoplasma haemofelis Strain Ohio2, a pathogenic hemoplasma of the cat.</title>
        <authorList>
            <person name="Santos A.P."/>
            <person name="Guimaraes A.M.S."/>
            <person name="SanMiguel P.J."/>
            <person name="Martin S.W."/>
            <person name="Messick J.B."/>
        </authorList>
    </citation>
    <scope>NUCLEOTIDE SEQUENCE</scope>
    <source>
        <strain>Ohio2</strain>
    </source>
</reference>
<dbReference type="BioCyc" id="MHAE859194:G1GR7-1333-MONOMER"/>
<dbReference type="HOGENOM" id="CLU_113690_0_0_14"/>
<accession>F6FG76</accession>
<dbReference type="AlphaFoldDB" id="F6FG76"/>
<gene>
    <name evidence="1" type="ordered locus">MHF_1338</name>
</gene>
<reference evidence="1 2" key="1">
    <citation type="journal article" date="2011" name="J. Bacteriol.">
        <title>Complete genome sequences of two hemotropic Mycoplasmas, Mycoplasma haemofelis strain Ohio2 and Mycoplasma suis strain Illinois.</title>
        <authorList>
            <person name="Messick J.B."/>
            <person name="Santos A.P."/>
            <person name="Guimaraes A.M."/>
        </authorList>
    </citation>
    <scope>NUCLEOTIDE SEQUENCE [LARGE SCALE GENOMIC DNA]</scope>
    <source>
        <strain evidence="1 2">Ohio2</strain>
    </source>
</reference>
<evidence type="ECO:0000313" key="2">
    <source>
        <dbReference type="Proteomes" id="UP000007952"/>
    </source>
</evidence>
<sequence length="208" mass="23254">MDLTKLLFTLIGSSGVAATGAYLTKDSWMPSKKSIEDALTGKKLISSMKGEALTKQWQEEFESDKESIKGVIGFKDDDKENGGLALSKWCSDQMSLDFLKNQEVFKNVEKYCLIRSVSSQLSRKGKSLLADSDASGWSATYAKRKEKSTPREDLGLSKDWVDNKESEELPTIKTWCSKNSKEDFIDSGENSLYIKVLKWCTSDGSKEN</sequence>